<organism evidence="2 3">
    <name type="scientific">Sulfurihydrogenibium azorense (strain DSM 15241 / OCM 825 / Az-Fu1)</name>
    <dbReference type="NCBI Taxonomy" id="204536"/>
    <lineage>
        <taxon>Bacteria</taxon>
        <taxon>Pseudomonadati</taxon>
        <taxon>Aquificota</taxon>
        <taxon>Aquificia</taxon>
        <taxon>Aquificales</taxon>
        <taxon>Hydrogenothermaceae</taxon>
        <taxon>Sulfurihydrogenibium</taxon>
    </lineage>
</organism>
<accession>C1DU15</accession>
<feature type="domain" description="HTH cro/C1-type" evidence="1">
    <location>
        <begin position="57"/>
        <end position="100"/>
    </location>
</feature>
<sequence>MVIQITSIPENTQDVEHLVSRVFFKSIDLLGGLSKLAEFRTLTWLPSLARASYVIVLREEYLKTEEEIAEKVGLTKNTVRNILRADPTLALEKIKKLEELAKEELKEMKVHTAGGIAKLAYKMIKEGQDAETLVHYCQLVSTEVAQILDVPWAYMVLKHIKGIKYPITEANQLLEKLKDVKIKGHDPKEILNKLHYPIKNPAALLHEIKQVLSSKEEATYGI</sequence>
<dbReference type="KEGG" id="saf:SULAZ_0617"/>
<evidence type="ECO:0000259" key="1">
    <source>
        <dbReference type="Pfam" id="PF01381"/>
    </source>
</evidence>
<dbReference type="AlphaFoldDB" id="C1DU15"/>
<dbReference type="PANTHER" id="PTHR40727">
    <property type="entry name" value="TRANSCRIPTION REGULATOR, ENCODED NEXT TO RECA SUPERFAMILY ATPASE-RELATED"/>
    <property type="match status" value="1"/>
</dbReference>
<dbReference type="OrthoDB" id="5372654at2"/>
<keyword evidence="3" id="KW-1185">Reference proteome</keyword>
<dbReference type="PANTHER" id="PTHR40727:SF1">
    <property type="entry name" value="BACTERIO-OPSIN ACTIVATOR"/>
    <property type="match status" value="1"/>
</dbReference>
<dbReference type="HOGENOM" id="CLU_1303488_0_0_0"/>
<dbReference type="InterPro" id="IPR001387">
    <property type="entry name" value="Cro/C1-type_HTH"/>
</dbReference>
<dbReference type="Proteomes" id="UP000001369">
    <property type="component" value="Chromosome"/>
</dbReference>
<proteinExistence type="predicted"/>
<dbReference type="STRING" id="204536.SULAZ_0617"/>
<name>C1DU15_SULAA</name>
<dbReference type="NCBIfam" id="TIGR03879">
    <property type="entry name" value="near_KaiC_dom"/>
    <property type="match status" value="1"/>
</dbReference>
<dbReference type="Pfam" id="PF01381">
    <property type="entry name" value="HTH_3"/>
    <property type="match status" value="1"/>
</dbReference>
<dbReference type="InterPro" id="IPR022285">
    <property type="entry name" value="CHP03879_regulat_dom_put"/>
</dbReference>
<dbReference type="EMBL" id="CP001229">
    <property type="protein sequence ID" value="ACN99583.1"/>
    <property type="molecule type" value="Genomic_DNA"/>
</dbReference>
<evidence type="ECO:0000313" key="2">
    <source>
        <dbReference type="EMBL" id="ACN99583.1"/>
    </source>
</evidence>
<reference evidence="2 3" key="1">
    <citation type="journal article" date="2009" name="J. Bacteriol.">
        <title>Complete and draft genome sequences of six members of the Aquificales.</title>
        <authorList>
            <person name="Reysenbach A.L."/>
            <person name="Hamamura N."/>
            <person name="Podar M."/>
            <person name="Griffiths E."/>
            <person name="Ferreira S."/>
            <person name="Hochstein R."/>
            <person name="Heidelberg J."/>
            <person name="Johnson J."/>
            <person name="Mead D."/>
            <person name="Pohorille A."/>
            <person name="Sarmiento M."/>
            <person name="Schweighofer K."/>
            <person name="Seshadri R."/>
            <person name="Voytek M.A."/>
        </authorList>
    </citation>
    <scope>NUCLEOTIDE SEQUENCE [LARGE SCALE GENOMIC DNA]</scope>
    <source>
        <strain evidence="3">Az-Fu1 / DSM 15241 / OCM 825</strain>
    </source>
</reference>
<dbReference type="eggNOG" id="COG1318">
    <property type="taxonomic scope" value="Bacteria"/>
</dbReference>
<protein>
    <recommendedName>
        <fullName evidence="1">HTH cro/C1-type domain-containing protein</fullName>
    </recommendedName>
</protein>
<gene>
    <name evidence="2" type="ordered locus">SULAZ_0617</name>
</gene>
<evidence type="ECO:0000313" key="3">
    <source>
        <dbReference type="Proteomes" id="UP000001369"/>
    </source>
</evidence>
<dbReference type="RefSeq" id="WP_012674895.1">
    <property type="nucleotide sequence ID" value="NC_012438.1"/>
</dbReference>